<feature type="non-terminal residue" evidence="1">
    <location>
        <position position="50"/>
    </location>
</feature>
<evidence type="ECO:0000313" key="1">
    <source>
        <dbReference type="EMBL" id="KAJ1105400.1"/>
    </source>
</evidence>
<reference evidence="1" key="1">
    <citation type="journal article" date="2022" name="bioRxiv">
        <title>Sequencing and chromosome-scale assembly of the giantPleurodeles waltlgenome.</title>
        <authorList>
            <person name="Brown T."/>
            <person name="Elewa A."/>
            <person name="Iarovenko S."/>
            <person name="Subramanian E."/>
            <person name="Araus A.J."/>
            <person name="Petzold A."/>
            <person name="Susuki M."/>
            <person name="Suzuki K.-i.T."/>
            <person name="Hayashi T."/>
            <person name="Toyoda A."/>
            <person name="Oliveira C."/>
            <person name="Osipova E."/>
            <person name="Leigh N.D."/>
            <person name="Simon A."/>
            <person name="Yun M.H."/>
        </authorList>
    </citation>
    <scope>NUCLEOTIDE SEQUENCE</scope>
    <source>
        <strain evidence="1">20211129_DDA</strain>
        <tissue evidence="1">Liver</tissue>
    </source>
</reference>
<dbReference type="Proteomes" id="UP001066276">
    <property type="component" value="Chromosome 9"/>
</dbReference>
<dbReference type="EMBL" id="JANPWB010000013">
    <property type="protein sequence ID" value="KAJ1105400.1"/>
    <property type="molecule type" value="Genomic_DNA"/>
</dbReference>
<gene>
    <name evidence="1" type="ORF">NDU88_002806</name>
</gene>
<keyword evidence="2" id="KW-1185">Reference proteome</keyword>
<feature type="non-terminal residue" evidence="1">
    <location>
        <position position="1"/>
    </location>
</feature>
<sequence length="50" mass="5935">PTRHAEIMPWGLQRFRQGFVHLLVQKLCLFSPDNTIVLQQFTRQMQCCSM</sequence>
<comment type="caution">
    <text evidence="1">The sequence shown here is derived from an EMBL/GenBank/DDBJ whole genome shotgun (WGS) entry which is preliminary data.</text>
</comment>
<name>A0AAV7MRL6_PLEWA</name>
<protein>
    <submittedName>
        <fullName evidence="1">Uncharacterized protein</fullName>
    </submittedName>
</protein>
<proteinExistence type="predicted"/>
<evidence type="ECO:0000313" key="2">
    <source>
        <dbReference type="Proteomes" id="UP001066276"/>
    </source>
</evidence>
<organism evidence="1 2">
    <name type="scientific">Pleurodeles waltl</name>
    <name type="common">Iberian ribbed newt</name>
    <dbReference type="NCBI Taxonomy" id="8319"/>
    <lineage>
        <taxon>Eukaryota</taxon>
        <taxon>Metazoa</taxon>
        <taxon>Chordata</taxon>
        <taxon>Craniata</taxon>
        <taxon>Vertebrata</taxon>
        <taxon>Euteleostomi</taxon>
        <taxon>Amphibia</taxon>
        <taxon>Batrachia</taxon>
        <taxon>Caudata</taxon>
        <taxon>Salamandroidea</taxon>
        <taxon>Salamandridae</taxon>
        <taxon>Pleurodelinae</taxon>
        <taxon>Pleurodeles</taxon>
    </lineage>
</organism>
<dbReference type="AlphaFoldDB" id="A0AAV7MRL6"/>
<accession>A0AAV7MRL6</accession>